<name>A0A069PE65_9BURK</name>
<feature type="region of interest" description="Disordered" evidence="2">
    <location>
        <begin position="178"/>
        <end position="205"/>
    </location>
</feature>
<dbReference type="InterPro" id="IPR036869">
    <property type="entry name" value="J_dom_sf"/>
</dbReference>
<comment type="caution">
    <text evidence="3">The sequence shown here is derived from an EMBL/GenBank/DDBJ whole genome shotgun (WGS) entry which is preliminary data.</text>
</comment>
<gene>
    <name evidence="3" type="ORF">BG61_37265</name>
</gene>
<keyword evidence="4" id="KW-1185">Reference proteome</keyword>
<keyword evidence="1" id="KW-0175">Coiled coil</keyword>
<evidence type="ECO:0000313" key="3">
    <source>
        <dbReference type="EMBL" id="KDR38812.1"/>
    </source>
</evidence>
<evidence type="ECO:0000256" key="1">
    <source>
        <dbReference type="SAM" id="Coils"/>
    </source>
</evidence>
<evidence type="ECO:0000313" key="4">
    <source>
        <dbReference type="Proteomes" id="UP000027466"/>
    </source>
</evidence>
<dbReference type="STRING" id="60547.GCA_000751215_01228"/>
<dbReference type="Proteomes" id="UP000027466">
    <property type="component" value="Unassembled WGS sequence"/>
</dbReference>
<reference evidence="3 4" key="1">
    <citation type="submission" date="2014-03" db="EMBL/GenBank/DDBJ databases">
        <title>Draft Genome Sequences of Four Burkholderia Strains.</title>
        <authorList>
            <person name="Liu X.Y."/>
            <person name="Li C.X."/>
            <person name="Xu J.H."/>
        </authorList>
    </citation>
    <scope>NUCLEOTIDE SEQUENCE [LARGE SCALE GENOMIC DNA]</scope>
    <source>
        <strain evidence="3 4">DSM 50014</strain>
    </source>
</reference>
<dbReference type="EMBL" id="JFHC01000075">
    <property type="protein sequence ID" value="KDR38812.1"/>
    <property type="molecule type" value="Genomic_DNA"/>
</dbReference>
<organism evidence="3 4">
    <name type="scientific">Caballeronia glathei</name>
    <dbReference type="NCBI Taxonomy" id="60547"/>
    <lineage>
        <taxon>Bacteria</taxon>
        <taxon>Pseudomonadati</taxon>
        <taxon>Pseudomonadota</taxon>
        <taxon>Betaproteobacteria</taxon>
        <taxon>Burkholderiales</taxon>
        <taxon>Burkholderiaceae</taxon>
        <taxon>Caballeronia</taxon>
    </lineage>
</organism>
<accession>A0A069PE65</accession>
<dbReference type="SUPFAM" id="SSF46565">
    <property type="entry name" value="Chaperone J-domain"/>
    <property type="match status" value="1"/>
</dbReference>
<dbReference type="InterPro" id="IPR001623">
    <property type="entry name" value="DnaJ_domain"/>
</dbReference>
<protein>
    <submittedName>
        <fullName evidence="3">Molecular chaperone DnaJ</fullName>
    </submittedName>
</protein>
<proteinExistence type="predicted"/>
<feature type="coiled-coil region" evidence="1">
    <location>
        <begin position="286"/>
        <end position="345"/>
    </location>
</feature>
<evidence type="ECO:0000256" key="2">
    <source>
        <dbReference type="SAM" id="MobiDB-lite"/>
    </source>
</evidence>
<sequence>MHKPSQKIVSIAPDHGASPLSKMQKAFNSLIARIDKKRALLQAWEDAIPAIHQKYAADLRPLQQTFDEHRMRMVQQLDLACDQKGLTGAERRLIAQLIVETASDLLSVRDDAQLKAIYQRHSGSDFDAETAARLEDAKAMVEDIFGVELGDDVDLNSPEDVAERISSILEAQQQAEDEVRQAQKAHRRQTARRSAAQAKREQAREAEQAQLSLSVREVYRKLASALHPDRESDPEERARKTALMQRVNHAYERNNLLQLLELQLELEHIDQDALNNIGEDRLKHYNAILKEQLAELDAEIRHVETGFVESFGLPPFTALTPKSAMRLMKDDIATLRHNIQVIERDLLHMFDSIKTLKAWLKRARYPAEAGPFDEMPY</sequence>
<dbReference type="CDD" id="cd06257">
    <property type="entry name" value="DnaJ"/>
    <property type="match status" value="1"/>
</dbReference>
<dbReference type="Gene3D" id="1.10.287.110">
    <property type="entry name" value="DnaJ domain"/>
    <property type="match status" value="1"/>
</dbReference>
<dbReference type="AlphaFoldDB" id="A0A069PE65"/>